<dbReference type="Gene3D" id="3.90.1530.30">
    <property type="match status" value="1"/>
</dbReference>
<dbReference type="InterPro" id="IPR036086">
    <property type="entry name" value="ParB/Sulfiredoxin_sf"/>
</dbReference>
<name>A0ABW4N5V5_9CAUL</name>
<dbReference type="SUPFAM" id="SSF110849">
    <property type="entry name" value="ParB/Sulfiredoxin"/>
    <property type="match status" value="1"/>
</dbReference>
<dbReference type="PANTHER" id="PTHR33375">
    <property type="entry name" value="CHROMOSOME-PARTITIONING PROTEIN PARB-RELATED"/>
    <property type="match status" value="1"/>
</dbReference>
<reference evidence="4" key="1">
    <citation type="journal article" date="2019" name="Int. J. Syst. Evol. Microbiol.">
        <title>The Global Catalogue of Microorganisms (GCM) 10K type strain sequencing project: providing services to taxonomists for standard genome sequencing and annotation.</title>
        <authorList>
            <consortium name="The Broad Institute Genomics Platform"/>
            <consortium name="The Broad Institute Genome Sequencing Center for Infectious Disease"/>
            <person name="Wu L."/>
            <person name="Ma J."/>
        </authorList>
    </citation>
    <scope>NUCLEOTIDE SEQUENCE [LARGE SCALE GENOMIC DNA]</scope>
    <source>
        <strain evidence="4">DFY28</strain>
    </source>
</reference>
<feature type="compositionally biased region" description="Low complexity" evidence="1">
    <location>
        <begin position="649"/>
        <end position="667"/>
    </location>
</feature>
<proteinExistence type="predicted"/>
<evidence type="ECO:0000259" key="2">
    <source>
        <dbReference type="SMART" id="SM00470"/>
    </source>
</evidence>
<accession>A0ABW4N5V5</accession>
<dbReference type="Proteomes" id="UP001597237">
    <property type="component" value="Unassembled WGS sequence"/>
</dbReference>
<feature type="compositionally biased region" description="Low complexity" evidence="1">
    <location>
        <begin position="413"/>
        <end position="424"/>
    </location>
</feature>
<feature type="region of interest" description="Disordered" evidence="1">
    <location>
        <begin position="389"/>
        <end position="436"/>
    </location>
</feature>
<keyword evidence="4" id="KW-1185">Reference proteome</keyword>
<dbReference type="RefSeq" id="WP_377281564.1">
    <property type="nucleotide sequence ID" value="NZ_JBHRSI010000004.1"/>
</dbReference>
<dbReference type="InterPro" id="IPR003115">
    <property type="entry name" value="ParB_N"/>
</dbReference>
<sequence length="667" mass="69367">MTDTATIDAAAAPASAPGRVRKVYPLRDIAVAPENLRFAEPPDEDIPQLAATIRAAGLLQPLTVRPGRRKEKPAMALDGRRRLLALERLRAEGAIGDDYPVEVYEETDPARQAAAAVLTNSAVPVHVADVIAAIGRMLTAKLAPEAIARALGYGEVEVRRLAALAALHPRALEALKLGRINLRQARLLARLPDRALQRELAESALAGRGFAEWRVSEQLDRGAVTTFDRRFALVGPDRYAAGGGRTEADLFGERAAVLLDPEILQAQWEARARALAAGLEAEGLELRLCAGPAREWPEGLEPVGADYGAGLDEAQVAAWREAQASAQAAAAQLAGADVAADTAEASLRDWLAASLAAARAGAPGRPVTVALLRPDPAVGLAATFYGPPVPAGDADEEPEPKDAIGMAATPSCGAAAKGDAEAPAPGGPPGGTAGIGHALHEVRTDLATRVLIRALADDPAAALVALTARLFCVLVLRSGLGRGGGALSVSAEAYSRPRAPAVDALDGEVRRRLAERRAAFEGAGASPIAWVASLPEAARQGLLAELVALSLDLREERTHAVRATARAEAAEIAELCAADAARWWTPDAAFLQAHAKPHLLDMLEAMGAGDPRAGALRKDELVARVAACAAERRWAPAWLSWRAPPQVPPAEAGPGPHGAGEAEPAAA</sequence>
<dbReference type="SUPFAM" id="SSF109709">
    <property type="entry name" value="KorB DNA-binding domain-like"/>
    <property type="match status" value="1"/>
</dbReference>
<gene>
    <name evidence="3" type="ORF">ACFSC0_19045</name>
</gene>
<feature type="region of interest" description="Disordered" evidence="1">
    <location>
        <begin position="643"/>
        <end position="667"/>
    </location>
</feature>
<dbReference type="PANTHER" id="PTHR33375:SF7">
    <property type="entry name" value="CHROMOSOME 2-PARTITIONING PROTEIN PARB-RELATED"/>
    <property type="match status" value="1"/>
</dbReference>
<dbReference type="EMBL" id="JBHUEY010000006">
    <property type="protein sequence ID" value="MFD1785504.1"/>
    <property type="molecule type" value="Genomic_DNA"/>
</dbReference>
<evidence type="ECO:0000256" key="1">
    <source>
        <dbReference type="SAM" id="MobiDB-lite"/>
    </source>
</evidence>
<dbReference type="Gene3D" id="1.10.10.2830">
    <property type="match status" value="1"/>
</dbReference>
<organism evidence="3 4">
    <name type="scientific">Phenylobacterium terrae</name>
    <dbReference type="NCBI Taxonomy" id="2665495"/>
    <lineage>
        <taxon>Bacteria</taxon>
        <taxon>Pseudomonadati</taxon>
        <taxon>Pseudomonadota</taxon>
        <taxon>Alphaproteobacteria</taxon>
        <taxon>Caulobacterales</taxon>
        <taxon>Caulobacteraceae</taxon>
        <taxon>Phenylobacterium</taxon>
    </lineage>
</organism>
<evidence type="ECO:0000313" key="3">
    <source>
        <dbReference type="EMBL" id="MFD1785504.1"/>
    </source>
</evidence>
<comment type="caution">
    <text evidence="3">The sequence shown here is derived from an EMBL/GenBank/DDBJ whole genome shotgun (WGS) entry which is preliminary data.</text>
</comment>
<dbReference type="InterPro" id="IPR050336">
    <property type="entry name" value="Chromosome_partition/occlusion"/>
</dbReference>
<protein>
    <submittedName>
        <fullName evidence="3">ParB N-terminal domain-containing protein</fullName>
    </submittedName>
</protein>
<dbReference type="SMART" id="SM00470">
    <property type="entry name" value="ParB"/>
    <property type="match status" value="1"/>
</dbReference>
<feature type="domain" description="ParB-like N-terminal" evidence="2">
    <location>
        <begin position="29"/>
        <end position="121"/>
    </location>
</feature>
<dbReference type="Pfam" id="PF17762">
    <property type="entry name" value="HTH_ParB"/>
    <property type="match status" value="1"/>
</dbReference>
<dbReference type="InterPro" id="IPR041468">
    <property type="entry name" value="HTH_ParB/Spo0J"/>
</dbReference>
<evidence type="ECO:0000313" key="4">
    <source>
        <dbReference type="Proteomes" id="UP001597237"/>
    </source>
</evidence>